<evidence type="ECO:0000313" key="3">
    <source>
        <dbReference type="Proteomes" id="UP000596660"/>
    </source>
</evidence>
<dbReference type="InterPro" id="IPR055290">
    <property type="entry name" value="At3g26010-like"/>
</dbReference>
<name>A0A803MCI1_CHEQI</name>
<dbReference type="InterPro" id="IPR036047">
    <property type="entry name" value="F-box-like_dom_sf"/>
</dbReference>
<dbReference type="PANTHER" id="PTHR35546:SF130">
    <property type="entry name" value="EXPRESSED PROTEIN"/>
    <property type="match status" value="1"/>
</dbReference>
<dbReference type="Proteomes" id="UP000596660">
    <property type="component" value="Unplaced"/>
</dbReference>
<evidence type="ECO:0000259" key="1">
    <source>
        <dbReference type="Pfam" id="PF00646"/>
    </source>
</evidence>
<evidence type="ECO:0000313" key="2">
    <source>
        <dbReference type="EnsemblPlants" id="AUR62027174-RA:cds"/>
    </source>
</evidence>
<keyword evidence="3" id="KW-1185">Reference proteome</keyword>
<dbReference type="Pfam" id="PF00646">
    <property type="entry name" value="F-box"/>
    <property type="match status" value="1"/>
</dbReference>
<organism evidence="2 3">
    <name type="scientific">Chenopodium quinoa</name>
    <name type="common">Quinoa</name>
    <dbReference type="NCBI Taxonomy" id="63459"/>
    <lineage>
        <taxon>Eukaryota</taxon>
        <taxon>Viridiplantae</taxon>
        <taxon>Streptophyta</taxon>
        <taxon>Embryophyta</taxon>
        <taxon>Tracheophyta</taxon>
        <taxon>Spermatophyta</taxon>
        <taxon>Magnoliopsida</taxon>
        <taxon>eudicotyledons</taxon>
        <taxon>Gunneridae</taxon>
        <taxon>Pentapetalae</taxon>
        <taxon>Caryophyllales</taxon>
        <taxon>Chenopodiaceae</taxon>
        <taxon>Chenopodioideae</taxon>
        <taxon>Atripliceae</taxon>
        <taxon>Chenopodium</taxon>
    </lineage>
</organism>
<dbReference type="AlphaFoldDB" id="A0A803MCI1"/>
<dbReference type="EnsemblPlants" id="AUR62027174-RA">
    <property type="protein sequence ID" value="AUR62027174-RA:cds"/>
    <property type="gene ID" value="AUR62027174"/>
</dbReference>
<dbReference type="Gramene" id="AUR62027174-RA">
    <property type="protein sequence ID" value="AUR62027174-RA:cds"/>
    <property type="gene ID" value="AUR62027174"/>
</dbReference>
<dbReference type="SUPFAM" id="SSF81383">
    <property type="entry name" value="F-box domain"/>
    <property type="match status" value="1"/>
</dbReference>
<accession>A0A803MCI1</accession>
<dbReference type="PANTHER" id="PTHR35546">
    <property type="entry name" value="F-BOX PROTEIN INTERACTION DOMAIN PROTEIN-RELATED"/>
    <property type="match status" value="1"/>
</dbReference>
<reference evidence="2" key="1">
    <citation type="journal article" date="2017" name="Nature">
        <title>The genome of Chenopodium quinoa.</title>
        <authorList>
            <person name="Jarvis D.E."/>
            <person name="Ho Y.S."/>
            <person name="Lightfoot D.J."/>
            <person name="Schmoeckel S.M."/>
            <person name="Li B."/>
            <person name="Borm T.J.A."/>
            <person name="Ohyanagi H."/>
            <person name="Mineta K."/>
            <person name="Michell C.T."/>
            <person name="Saber N."/>
            <person name="Kharbatia N.M."/>
            <person name="Rupper R.R."/>
            <person name="Sharp A.R."/>
            <person name="Dally N."/>
            <person name="Boughton B.A."/>
            <person name="Woo Y.H."/>
            <person name="Gao G."/>
            <person name="Schijlen E.G.W.M."/>
            <person name="Guo X."/>
            <person name="Momin A.A."/>
            <person name="Negrao S."/>
            <person name="Al-Babili S."/>
            <person name="Gehring C."/>
            <person name="Roessner U."/>
            <person name="Jung C."/>
            <person name="Murphy K."/>
            <person name="Arold S.T."/>
            <person name="Gojobori T."/>
            <person name="van der Linden C.G."/>
            <person name="van Loo E.N."/>
            <person name="Jellen E.N."/>
            <person name="Maughan P.J."/>
            <person name="Tester M."/>
        </authorList>
    </citation>
    <scope>NUCLEOTIDE SEQUENCE [LARGE SCALE GENOMIC DNA]</scope>
    <source>
        <strain evidence="2">cv. PI 614886</strain>
    </source>
</reference>
<dbReference type="Gene3D" id="1.20.1280.50">
    <property type="match status" value="1"/>
</dbReference>
<sequence length="435" mass="49935">MENLSLLFKKKSTSIEDLADELLIEIFVRLPCCETIITAKFVSKRWLSLLSNPKFAIDFLNHKKNLPFPLKKPPWTILSMQLINSEGKVRTNSPFHKVFNSPKFSLTFIPFQVKLAATFKDLILCIDSNSNDQYYICNPLTKQWVALPPTPARVSWTDTSWACLVCEDPFYNVIERRVDYKFRVIVVVRPTMVIPKNGAYDPSFTLNLMVFCSENCSWIDIDLRLMRPPNSRSRIAPLKGVVCKGMVCVLYSVYFGLFDPFNVTPTSSRVVEARTLPTCNSLRRGNLLECGGRLISIYLAKFAMNPTEVYYKGSSVYVKGDRLVMTYNELDLNGNNNSNNEVCWKTYNVTSFNQARSPRQSGIRTIHIHPTNNRMIYVLTAENKVFLSNIGSSHRLKNLGQIRLGLQGRFEQFYSSTRLELQYWPTPVPWINPVQ</sequence>
<protein>
    <recommendedName>
        <fullName evidence="1">F-box domain-containing protein</fullName>
    </recommendedName>
</protein>
<feature type="domain" description="F-box" evidence="1">
    <location>
        <begin position="15"/>
        <end position="55"/>
    </location>
</feature>
<reference evidence="2" key="2">
    <citation type="submission" date="2021-03" db="UniProtKB">
        <authorList>
            <consortium name="EnsemblPlants"/>
        </authorList>
    </citation>
    <scope>IDENTIFICATION</scope>
</reference>
<proteinExistence type="predicted"/>
<dbReference type="InterPro" id="IPR001810">
    <property type="entry name" value="F-box_dom"/>
</dbReference>